<dbReference type="InterPro" id="IPR035539">
    <property type="entry name" value="DUF5387"/>
</dbReference>
<evidence type="ECO:0000313" key="3">
    <source>
        <dbReference type="WBParaSite" id="SVE_1738700.1"/>
    </source>
</evidence>
<protein>
    <submittedName>
        <fullName evidence="3">Uncharacterized protein</fullName>
    </submittedName>
</protein>
<reference evidence="3" key="2">
    <citation type="submission" date="2015-08" db="UniProtKB">
        <authorList>
            <consortium name="WormBaseParasite"/>
        </authorList>
    </citation>
    <scope>IDENTIFICATION</scope>
</reference>
<dbReference type="Pfam" id="PF17361">
    <property type="entry name" value="DUF5387"/>
    <property type="match status" value="1"/>
</dbReference>
<evidence type="ECO:0000313" key="2">
    <source>
        <dbReference type="Proteomes" id="UP000035680"/>
    </source>
</evidence>
<dbReference type="AlphaFoldDB" id="A0A0K0FY61"/>
<sequence length="222" mass="24778">MSSTDIYIEETRDNTDNIVVLEEDLISNSGGFFDGNNTLEKIHSDSKEDGLDLEVDDNEIIPEEPLHEVVQKKTESDTEDVVEGTVTVMNVNGEIGLQNDVIVSKVVKQIETQVEVNEENEGLKKPADFPDYEEIRKAKDMENEDPQTTEVRDPNVVKSGEPDEDDWAKKNARSGKKVNDLIARFNNGVTCQGAENYKTSSSYKSDYGVGKGQGQIRQSVFQ</sequence>
<organism evidence="2 3">
    <name type="scientific">Strongyloides venezuelensis</name>
    <name type="common">Threadworm</name>
    <dbReference type="NCBI Taxonomy" id="75913"/>
    <lineage>
        <taxon>Eukaryota</taxon>
        <taxon>Metazoa</taxon>
        <taxon>Ecdysozoa</taxon>
        <taxon>Nematoda</taxon>
        <taxon>Chromadorea</taxon>
        <taxon>Rhabditida</taxon>
        <taxon>Tylenchina</taxon>
        <taxon>Panagrolaimomorpha</taxon>
        <taxon>Strongyloidoidea</taxon>
        <taxon>Strongyloididae</taxon>
        <taxon>Strongyloides</taxon>
    </lineage>
</organism>
<feature type="region of interest" description="Disordered" evidence="1">
    <location>
        <begin position="193"/>
        <end position="222"/>
    </location>
</feature>
<proteinExistence type="predicted"/>
<accession>A0A0K0FY61</accession>
<keyword evidence="2" id="KW-1185">Reference proteome</keyword>
<reference evidence="2" key="1">
    <citation type="submission" date="2014-07" db="EMBL/GenBank/DDBJ databases">
        <authorList>
            <person name="Martin A.A"/>
            <person name="De Silva N."/>
        </authorList>
    </citation>
    <scope>NUCLEOTIDE SEQUENCE</scope>
</reference>
<feature type="region of interest" description="Disordered" evidence="1">
    <location>
        <begin position="139"/>
        <end position="173"/>
    </location>
</feature>
<dbReference type="Proteomes" id="UP000035680">
    <property type="component" value="Unassembled WGS sequence"/>
</dbReference>
<name>A0A0K0FY61_STRVS</name>
<dbReference type="WBParaSite" id="SVE_1738700.1">
    <property type="protein sequence ID" value="SVE_1738700.1"/>
    <property type="gene ID" value="SVE_1738700"/>
</dbReference>
<evidence type="ECO:0000256" key="1">
    <source>
        <dbReference type="SAM" id="MobiDB-lite"/>
    </source>
</evidence>